<dbReference type="EMBL" id="CM056744">
    <property type="protein sequence ID" value="KAJ8664424.1"/>
    <property type="molecule type" value="Genomic_DNA"/>
</dbReference>
<keyword evidence="2" id="KW-1185">Reference proteome</keyword>
<comment type="caution">
    <text evidence="1">The sequence shown here is derived from an EMBL/GenBank/DDBJ whole genome shotgun (WGS) entry which is preliminary data.</text>
</comment>
<evidence type="ECO:0000313" key="1">
    <source>
        <dbReference type="EMBL" id="KAJ8664424.1"/>
    </source>
</evidence>
<sequence length="323" mass="36174">MDRGFDEVIDVRGAEEVDSPVPRPPTSSGRRTISRPDVRSPRASNDIRRYSVQEDPYNKSMGLDSETSDSEDSDDLDAQKSSRIKPADLYDPKQFDDLQVSSEVKELFQNISRYAPQRIDLQYRLIPFIPDYIPAVGDIDAFLKVPRPDAVPERIGLVVLDEPAAEQSEPAVLHLQLRSRSRSAATASKGSVVKRVEDASRQARAIDKWIEDMGKLQRSRPPTEVQLLNRYPHPDVLLQPWPRETESKLKLGSREAGLLNLINGNDGTDRSDPDSDLSLGETVDLLCALLDVPVYGGNRIEALHIVFALFTEIQNIDIQKIHA</sequence>
<name>A0ACC2N0B0_9HYME</name>
<proteinExistence type="predicted"/>
<organism evidence="1 2">
    <name type="scientific">Eretmocerus hayati</name>
    <dbReference type="NCBI Taxonomy" id="131215"/>
    <lineage>
        <taxon>Eukaryota</taxon>
        <taxon>Metazoa</taxon>
        <taxon>Ecdysozoa</taxon>
        <taxon>Arthropoda</taxon>
        <taxon>Hexapoda</taxon>
        <taxon>Insecta</taxon>
        <taxon>Pterygota</taxon>
        <taxon>Neoptera</taxon>
        <taxon>Endopterygota</taxon>
        <taxon>Hymenoptera</taxon>
        <taxon>Apocrita</taxon>
        <taxon>Proctotrupomorpha</taxon>
        <taxon>Chalcidoidea</taxon>
        <taxon>Aphelinidae</taxon>
        <taxon>Aphelininae</taxon>
        <taxon>Eretmocerus</taxon>
    </lineage>
</organism>
<protein>
    <submittedName>
        <fullName evidence="1">Uncharacterized protein</fullName>
    </submittedName>
</protein>
<accession>A0ACC2N0B0</accession>
<gene>
    <name evidence="1" type="ORF">QAD02_006086</name>
</gene>
<reference evidence="1" key="1">
    <citation type="submission" date="2023-04" db="EMBL/GenBank/DDBJ databases">
        <title>A chromosome-level genome assembly of the parasitoid wasp Eretmocerus hayati.</title>
        <authorList>
            <person name="Zhong Y."/>
            <person name="Liu S."/>
            <person name="Liu Y."/>
        </authorList>
    </citation>
    <scope>NUCLEOTIDE SEQUENCE</scope>
    <source>
        <strain evidence="1">ZJU_SS_LIU_2023</strain>
    </source>
</reference>
<evidence type="ECO:0000313" key="2">
    <source>
        <dbReference type="Proteomes" id="UP001239111"/>
    </source>
</evidence>
<dbReference type="Proteomes" id="UP001239111">
    <property type="component" value="Chromosome 4"/>
</dbReference>